<accession>A0ACD4NM75</accession>
<organism evidence="1 2">
    <name type="scientific">Antarcticirhabdus aurantiaca</name>
    <dbReference type="NCBI Taxonomy" id="2606717"/>
    <lineage>
        <taxon>Bacteria</taxon>
        <taxon>Pseudomonadati</taxon>
        <taxon>Pseudomonadota</taxon>
        <taxon>Alphaproteobacteria</taxon>
        <taxon>Hyphomicrobiales</taxon>
        <taxon>Aurantimonadaceae</taxon>
        <taxon>Antarcticirhabdus</taxon>
    </lineage>
</organism>
<dbReference type="Proteomes" id="UP001163223">
    <property type="component" value="Chromosome"/>
</dbReference>
<gene>
    <name evidence="1" type="ORF">OXU80_24480</name>
</gene>
<reference evidence="1" key="1">
    <citation type="submission" date="2022-11" db="EMBL/GenBank/DDBJ databases">
        <title>beta-Carotene-producing bacterium, Jeongeuplla avenae sp. nov., alleviates the salt stress of Arabidopsis seedlings.</title>
        <authorList>
            <person name="Jiang L."/>
            <person name="Lee J."/>
        </authorList>
    </citation>
    <scope>NUCLEOTIDE SEQUENCE</scope>
    <source>
        <strain evidence="1">DY_R2A_6</strain>
    </source>
</reference>
<proteinExistence type="predicted"/>
<evidence type="ECO:0000313" key="2">
    <source>
        <dbReference type="Proteomes" id="UP001163223"/>
    </source>
</evidence>
<dbReference type="EMBL" id="CP113520">
    <property type="protein sequence ID" value="WAJ27956.1"/>
    <property type="molecule type" value="Genomic_DNA"/>
</dbReference>
<name>A0ACD4NM75_9HYPH</name>
<evidence type="ECO:0000313" key="1">
    <source>
        <dbReference type="EMBL" id="WAJ27956.1"/>
    </source>
</evidence>
<sequence>MSAVRRSILFSAVDKYVAQILLVATTAVMARILTPAETGLYLVAGAMILLVDNFRTFGVGVFIVQAPDLQPETVRSAFTITLLLSVLAGAGVFAAAGPMADFYGDAELAGLLRLSALSFLAVPFGTPLIALLQRDLAFRPLAVANVAAAVASAAVTVGLGLAGFGAASYVWGFIASGFVTTLVVLAQRPEPWVFRPCLAGSGRILAFGTTSAAVTVVNMANDLLPRLIFGRLLGFDAVALYGRATTICQLPDRALVQALQPVVLPAMAAHRRQGGDLKRSYLHGHAMMSVFQWPALVMLALLAEPVVRVLLGSQWFGSVPLVRLMAVATMALAPAFMTYPVLVATGRIRDTLTSSLIALPPSVLIFWIAANSGVEAAAASLLIAAPLQMGAALFFVRRAIGISIRDLVEASRASLSATLGTAFIPGLIVALSPNGLAPSWPETAVALLGGGLGWLAAVRLVRHPVCAEIDGLVELLARRLSRRTTGLPARANEGG</sequence>
<keyword evidence="2" id="KW-1185">Reference proteome</keyword>
<protein>
    <submittedName>
        <fullName evidence="1">Oligosaccharide flippase family protein</fullName>
    </submittedName>
</protein>